<dbReference type="SUPFAM" id="SSF141571">
    <property type="entry name" value="Pentapeptide repeat-like"/>
    <property type="match status" value="1"/>
</dbReference>
<name>A0ABX8R9V3_9ACTN</name>
<evidence type="ECO:0000256" key="1">
    <source>
        <dbReference type="SAM" id="MobiDB-lite"/>
    </source>
</evidence>
<sequence length="160" mass="16993">MKSPAVGPSTTKPDHRRPHAQAEASSAPVWSGPARPARPLLSPLREGTVRDKVAALKRRGVGPAGWTPHWFRHTHATLTDANLTGARLVGANLTGANLVGANLTSAILLRARWSRNQVPLATVWPEGWAAAMLRRSTQHGPGLYQVMAEGNPGQAATPTT</sequence>
<dbReference type="InterPro" id="IPR011010">
    <property type="entry name" value="DNA_brk_join_enz"/>
</dbReference>
<dbReference type="Proteomes" id="UP001049518">
    <property type="component" value="Chromosome"/>
</dbReference>
<dbReference type="InterPro" id="IPR001646">
    <property type="entry name" value="5peptide_repeat"/>
</dbReference>
<feature type="compositionally biased region" description="Low complexity" evidence="1">
    <location>
        <begin position="33"/>
        <end position="45"/>
    </location>
</feature>
<reference evidence="2" key="1">
    <citation type="submission" date="2020-07" db="EMBL/GenBank/DDBJ databases">
        <authorList>
            <person name="Tarantini F.S."/>
            <person name="Hong K.W."/>
            <person name="Chan K.G."/>
        </authorList>
    </citation>
    <scope>NUCLEOTIDE SEQUENCE</scope>
    <source>
        <strain evidence="2">32-07</strain>
    </source>
</reference>
<organism evidence="2 3">
    <name type="scientific">Actinomadura graeca</name>
    <dbReference type="NCBI Taxonomy" id="2750812"/>
    <lineage>
        <taxon>Bacteria</taxon>
        <taxon>Bacillati</taxon>
        <taxon>Actinomycetota</taxon>
        <taxon>Actinomycetes</taxon>
        <taxon>Streptosporangiales</taxon>
        <taxon>Thermomonosporaceae</taxon>
        <taxon>Actinomadura</taxon>
    </lineage>
</organism>
<protein>
    <submittedName>
        <fullName evidence="2">Pentapeptide repeat-containing protein</fullName>
    </submittedName>
</protein>
<evidence type="ECO:0000313" key="3">
    <source>
        <dbReference type="Proteomes" id="UP001049518"/>
    </source>
</evidence>
<dbReference type="EMBL" id="CP059572">
    <property type="protein sequence ID" value="QXJ25763.1"/>
    <property type="molecule type" value="Genomic_DNA"/>
</dbReference>
<gene>
    <name evidence="2" type="ORF">AGRA3207_007308</name>
</gene>
<accession>A0ABX8R9V3</accession>
<feature type="region of interest" description="Disordered" evidence="1">
    <location>
        <begin position="1"/>
        <end position="46"/>
    </location>
</feature>
<proteinExistence type="predicted"/>
<dbReference type="SUPFAM" id="SSF56349">
    <property type="entry name" value="DNA breaking-rejoining enzymes"/>
    <property type="match status" value="1"/>
</dbReference>
<dbReference type="Pfam" id="PF00805">
    <property type="entry name" value="Pentapeptide"/>
    <property type="match status" value="1"/>
</dbReference>
<dbReference type="Gene3D" id="2.160.20.80">
    <property type="entry name" value="E3 ubiquitin-protein ligase SopA"/>
    <property type="match status" value="1"/>
</dbReference>
<evidence type="ECO:0000313" key="2">
    <source>
        <dbReference type="EMBL" id="QXJ25763.1"/>
    </source>
</evidence>
<keyword evidence="3" id="KW-1185">Reference proteome</keyword>